<dbReference type="GeneID" id="100175863"/>
<dbReference type="CDD" id="cd09340">
    <property type="entry name" value="LIM1_Testin_like"/>
    <property type="match status" value="1"/>
</dbReference>
<evidence type="ECO:0000256" key="4">
    <source>
        <dbReference type="ARBA" id="ARBA00022737"/>
    </source>
</evidence>
<evidence type="ECO:0000313" key="12">
    <source>
        <dbReference type="Proteomes" id="UP000008144"/>
    </source>
</evidence>
<sequence>MSANGKIVSGVTEKVLTHEVGAGAPCLKCGDKCPGLDLHFWRKICRNCKCKQEDHDVLTSVSTRGIDNIGKLLMQDQDVQPEPTIKSTSPKKSTSPTKNTDKHHKPPVAAPATAPKPNRVTTTAVHEIPNTDQVVPNADQGLNVTIDIGGKKHTLDFGTNDKQVDDSLPSPPNDFPPPPPASEDHAFPAPPPMENSELPPTVPPLPEEFQTKAVLTEKEQSPVKQATPPQSQSPQKNAHPAGNVAVLTTYSNSSSPTKSVGKARKSSTSSSDDGEVEYEWTPPSSDPKLIDSYVRALPKDKQPIVGTAGAKHRKKQLMRQLPSHDQEPSECHDLTEQETKEMSLFVKQYREKALGVAKIEENPKLKSCAECRNPLDEGDVVVWAERTGTERYWHPACFSCSECKELLVDLIYFYHDDRIYCGRHYCELHKPRCAACDELIFAPEYTQAEDCYWHLKHFCCWHCDQPLGGKNYVPHDNQPVCIPCYEKSFAHTCSTCNEIIAPNTEWVTFEEHHWHAHSDCFKCSQCSQSLVGKPCIPKGSMVFCCSKCKREKLPPAQ</sequence>
<evidence type="ECO:0000256" key="3">
    <source>
        <dbReference type="ARBA" id="ARBA00022723"/>
    </source>
</evidence>
<accession>A0A1W2WAW2</accession>
<evidence type="ECO:0000259" key="9">
    <source>
        <dbReference type="PROSITE" id="PS50023"/>
    </source>
</evidence>
<feature type="compositionally biased region" description="Polar residues" evidence="8">
    <location>
        <begin position="222"/>
        <end position="236"/>
    </location>
</feature>
<evidence type="ECO:0000256" key="6">
    <source>
        <dbReference type="ARBA" id="ARBA00023038"/>
    </source>
</evidence>
<reference evidence="11" key="3">
    <citation type="submission" date="2025-08" db="UniProtKB">
        <authorList>
            <consortium name="Ensembl"/>
        </authorList>
    </citation>
    <scope>IDENTIFICATION</scope>
</reference>
<dbReference type="Proteomes" id="UP000008144">
    <property type="component" value="Chromosome 2"/>
</dbReference>
<feature type="region of interest" description="Disordered" evidence="8">
    <location>
        <begin position="154"/>
        <end position="284"/>
    </location>
</feature>
<dbReference type="InterPro" id="IPR010442">
    <property type="entry name" value="PET_domain"/>
</dbReference>
<proteinExistence type="predicted"/>
<dbReference type="InterPro" id="IPR033724">
    <property type="entry name" value="PET_testin"/>
</dbReference>
<dbReference type="SUPFAM" id="SSF57716">
    <property type="entry name" value="Glucocorticoid receptor-like (DNA-binding domain)"/>
    <property type="match status" value="2"/>
</dbReference>
<dbReference type="OrthoDB" id="10069167at2759"/>
<dbReference type="GO" id="GO:0005737">
    <property type="term" value="C:cytoplasm"/>
    <property type="evidence" value="ECO:0007669"/>
    <property type="project" value="UniProtKB-SubCell"/>
</dbReference>
<dbReference type="OMA" id="NFSCHQC"/>
<dbReference type="InterPro" id="IPR001781">
    <property type="entry name" value="Znf_LIM"/>
</dbReference>
<keyword evidence="3 7" id="KW-0479">Metal-binding</keyword>
<dbReference type="Pfam" id="PF00412">
    <property type="entry name" value="LIM"/>
    <property type="match status" value="2"/>
</dbReference>
<keyword evidence="6 7" id="KW-0440">LIM domain</keyword>
<dbReference type="PANTHER" id="PTHR24211">
    <property type="entry name" value="LIM DOMAIN-CONTAINING PROTEIN"/>
    <property type="match status" value="1"/>
</dbReference>
<dbReference type="FunFam" id="2.10.110.10:FF:000005">
    <property type="entry name" value="Testin isoform 1"/>
    <property type="match status" value="1"/>
</dbReference>
<keyword evidence="12" id="KW-1185">Reference proteome</keyword>
<protein>
    <submittedName>
        <fullName evidence="11">Testin</fullName>
    </submittedName>
</protein>
<feature type="region of interest" description="Disordered" evidence="8">
    <location>
        <begin position="73"/>
        <end position="118"/>
    </location>
</feature>
<dbReference type="STRING" id="7719.ENSCINP00000019318"/>
<gene>
    <name evidence="11" type="primary">LOC100175863</name>
</gene>
<evidence type="ECO:0000259" key="10">
    <source>
        <dbReference type="PROSITE" id="PS51303"/>
    </source>
</evidence>
<dbReference type="InParanoid" id="F6YSL9"/>
<dbReference type="GO" id="GO:0008270">
    <property type="term" value="F:zinc ion binding"/>
    <property type="evidence" value="ECO:0007669"/>
    <property type="project" value="InterPro"/>
</dbReference>
<dbReference type="PANTHER" id="PTHR24211:SF22">
    <property type="entry name" value="TESTIN"/>
    <property type="match status" value="1"/>
</dbReference>
<reference evidence="12" key="1">
    <citation type="journal article" date="2002" name="Science">
        <title>The draft genome of Ciona intestinalis: insights into chordate and vertebrate origins.</title>
        <authorList>
            <person name="Dehal P."/>
            <person name="Satou Y."/>
            <person name="Campbell R.K."/>
            <person name="Chapman J."/>
            <person name="Degnan B."/>
            <person name="De Tomaso A."/>
            <person name="Davidson B."/>
            <person name="Di Gregorio A."/>
            <person name="Gelpke M."/>
            <person name="Goodstein D.M."/>
            <person name="Harafuji N."/>
            <person name="Hastings K.E."/>
            <person name="Ho I."/>
            <person name="Hotta K."/>
            <person name="Huang W."/>
            <person name="Kawashima T."/>
            <person name="Lemaire P."/>
            <person name="Martinez D."/>
            <person name="Meinertzhagen I.A."/>
            <person name="Necula S."/>
            <person name="Nonaka M."/>
            <person name="Putnam N."/>
            <person name="Rash S."/>
            <person name="Saiga H."/>
            <person name="Satake M."/>
            <person name="Terry A."/>
            <person name="Yamada L."/>
            <person name="Wang H.G."/>
            <person name="Awazu S."/>
            <person name="Azumi K."/>
            <person name="Boore J."/>
            <person name="Branno M."/>
            <person name="Chin-Bow S."/>
            <person name="DeSantis R."/>
            <person name="Doyle S."/>
            <person name="Francino P."/>
            <person name="Keys D.N."/>
            <person name="Haga S."/>
            <person name="Hayashi H."/>
            <person name="Hino K."/>
            <person name="Imai K.S."/>
            <person name="Inaba K."/>
            <person name="Kano S."/>
            <person name="Kobayashi K."/>
            <person name="Kobayashi M."/>
            <person name="Lee B.I."/>
            <person name="Makabe K.W."/>
            <person name="Manohar C."/>
            <person name="Matassi G."/>
            <person name="Medina M."/>
            <person name="Mochizuki Y."/>
            <person name="Mount S."/>
            <person name="Morishita T."/>
            <person name="Miura S."/>
            <person name="Nakayama A."/>
            <person name="Nishizaka S."/>
            <person name="Nomoto H."/>
            <person name="Ohta F."/>
            <person name="Oishi K."/>
            <person name="Rigoutsos I."/>
            <person name="Sano M."/>
            <person name="Sasaki A."/>
            <person name="Sasakura Y."/>
            <person name="Shoguchi E."/>
            <person name="Shin-i T."/>
            <person name="Spagnuolo A."/>
            <person name="Stainier D."/>
            <person name="Suzuki M.M."/>
            <person name="Tassy O."/>
            <person name="Takatori N."/>
            <person name="Tokuoka M."/>
            <person name="Yagi K."/>
            <person name="Yoshizaki F."/>
            <person name="Wada S."/>
            <person name="Zhang C."/>
            <person name="Hyatt P.D."/>
            <person name="Larimer F."/>
            <person name="Detter C."/>
            <person name="Doggett N."/>
            <person name="Glavina T."/>
            <person name="Hawkins T."/>
            <person name="Richardson P."/>
            <person name="Lucas S."/>
            <person name="Kohara Y."/>
            <person name="Levine M."/>
            <person name="Satoh N."/>
            <person name="Rokhsar D.S."/>
        </authorList>
    </citation>
    <scope>NUCLEOTIDE SEQUENCE [LARGE SCALE GENOMIC DNA]</scope>
</reference>
<dbReference type="GeneTree" id="ENSGT00940000155993"/>
<dbReference type="SMART" id="SM00132">
    <property type="entry name" value="LIM"/>
    <property type="match status" value="3"/>
</dbReference>
<evidence type="ECO:0000256" key="8">
    <source>
        <dbReference type="SAM" id="MobiDB-lite"/>
    </source>
</evidence>
<dbReference type="AlphaFoldDB" id="F6YSL9"/>
<feature type="domain" description="LIM zinc-binding" evidence="9">
    <location>
        <begin position="491"/>
        <end position="555"/>
    </location>
</feature>
<dbReference type="Pfam" id="PF06297">
    <property type="entry name" value="PET"/>
    <property type="match status" value="1"/>
</dbReference>
<dbReference type="PROSITE" id="PS00478">
    <property type="entry name" value="LIM_DOMAIN_1"/>
    <property type="match status" value="1"/>
</dbReference>
<reference evidence="11" key="4">
    <citation type="submission" date="2025-09" db="UniProtKB">
        <authorList>
            <consortium name="Ensembl"/>
        </authorList>
    </citation>
    <scope>IDENTIFICATION</scope>
</reference>
<dbReference type="PROSITE" id="PS51303">
    <property type="entry name" value="PET"/>
    <property type="match status" value="1"/>
</dbReference>
<dbReference type="InterPro" id="IPR047120">
    <property type="entry name" value="Pk/Esn/Tes"/>
</dbReference>
<dbReference type="Ensembl" id="ENSCINT00000019318.3">
    <property type="protein sequence ID" value="ENSCINP00000019318.3"/>
    <property type="gene ID" value="ENSCING00000009484.3"/>
</dbReference>
<evidence type="ECO:0000256" key="2">
    <source>
        <dbReference type="ARBA" id="ARBA00022490"/>
    </source>
</evidence>
<accession>F6YSL9</accession>
<dbReference type="Gene3D" id="2.10.110.10">
    <property type="entry name" value="Cysteine Rich Protein"/>
    <property type="match status" value="3"/>
</dbReference>
<feature type="compositionally biased region" description="Polar residues" evidence="8">
    <location>
        <begin position="246"/>
        <end position="258"/>
    </location>
</feature>
<keyword evidence="4" id="KW-0677">Repeat</keyword>
<keyword evidence="2" id="KW-0963">Cytoplasm</keyword>
<dbReference type="RefSeq" id="XP_002123524.1">
    <property type="nucleotide sequence ID" value="XM_002123488.5"/>
</dbReference>
<feature type="domain" description="PET" evidence="10">
    <location>
        <begin position="259"/>
        <end position="367"/>
    </location>
</feature>
<evidence type="ECO:0000256" key="5">
    <source>
        <dbReference type="ARBA" id="ARBA00022833"/>
    </source>
</evidence>
<dbReference type="HOGENOM" id="CLU_008937_1_1_1"/>
<dbReference type="FunCoup" id="F6YSL9">
    <property type="interactions" value="1"/>
</dbReference>
<comment type="subcellular location">
    <subcellularLocation>
        <location evidence="1">Cytoplasm</location>
    </subcellularLocation>
</comment>
<reference evidence="11" key="2">
    <citation type="journal article" date="2008" name="Genome Biol.">
        <title>Improved genome assembly and evidence-based global gene model set for the chordate Ciona intestinalis: new insight into intron and operon populations.</title>
        <authorList>
            <person name="Satou Y."/>
            <person name="Mineta K."/>
            <person name="Ogasawara M."/>
            <person name="Sasakura Y."/>
            <person name="Shoguchi E."/>
            <person name="Ueno K."/>
            <person name="Yamada L."/>
            <person name="Matsumoto J."/>
            <person name="Wasserscheid J."/>
            <person name="Dewar K."/>
            <person name="Wiley G.B."/>
            <person name="Macmil S.L."/>
            <person name="Roe B.A."/>
            <person name="Zeller R.W."/>
            <person name="Hastings K.E."/>
            <person name="Lemaire P."/>
            <person name="Lindquist E."/>
            <person name="Endo T."/>
            <person name="Hotta K."/>
            <person name="Inaba K."/>
        </authorList>
    </citation>
    <scope>NUCLEOTIDE SEQUENCE [LARGE SCALE GENOMIC DNA]</scope>
    <source>
        <strain evidence="11">wild type</strain>
    </source>
</reference>
<dbReference type="CDD" id="cd09341">
    <property type="entry name" value="LIM2_Testin_like"/>
    <property type="match status" value="1"/>
</dbReference>
<evidence type="ECO:0000256" key="7">
    <source>
        <dbReference type="PROSITE-ProRule" id="PRU00125"/>
    </source>
</evidence>
<evidence type="ECO:0000256" key="1">
    <source>
        <dbReference type="ARBA" id="ARBA00004496"/>
    </source>
</evidence>
<dbReference type="CDD" id="cd09829">
    <property type="entry name" value="PET_testin"/>
    <property type="match status" value="1"/>
</dbReference>
<keyword evidence="5 7" id="KW-0862">Zinc</keyword>
<feature type="compositionally biased region" description="Pro residues" evidence="8">
    <location>
        <begin position="169"/>
        <end position="181"/>
    </location>
</feature>
<evidence type="ECO:0000313" key="11">
    <source>
        <dbReference type="Ensembl" id="ENSCINP00000019318.3"/>
    </source>
</evidence>
<dbReference type="PROSITE" id="PS50023">
    <property type="entry name" value="LIM_DOMAIN_2"/>
    <property type="match status" value="2"/>
</dbReference>
<organism evidence="11 12">
    <name type="scientific">Ciona intestinalis</name>
    <name type="common">Transparent sea squirt</name>
    <name type="synonym">Ascidia intestinalis</name>
    <dbReference type="NCBI Taxonomy" id="7719"/>
    <lineage>
        <taxon>Eukaryota</taxon>
        <taxon>Metazoa</taxon>
        <taxon>Chordata</taxon>
        <taxon>Tunicata</taxon>
        <taxon>Ascidiacea</taxon>
        <taxon>Phlebobranchia</taxon>
        <taxon>Cionidae</taxon>
        <taxon>Ciona</taxon>
    </lineage>
</organism>
<dbReference type="EMBL" id="EAAA01001449">
    <property type="status" value="NOT_ANNOTATED_CDS"/>
    <property type="molecule type" value="Genomic_DNA"/>
</dbReference>
<feature type="compositionally biased region" description="Low complexity" evidence="8">
    <location>
        <begin position="81"/>
        <end position="98"/>
    </location>
</feature>
<feature type="domain" description="LIM zinc-binding" evidence="9">
    <location>
        <begin position="366"/>
        <end position="431"/>
    </location>
</feature>
<dbReference type="KEGG" id="cin:100175863"/>
<name>F6YSL9_CIOIN</name>